<keyword evidence="3" id="KW-1185">Reference proteome</keyword>
<evidence type="ECO:0000313" key="2">
    <source>
        <dbReference type="EMBL" id="MFC7296071.1"/>
    </source>
</evidence>
<organism evidence="2 3">
    <name type="scientific">Marinobacter aromaticivorans</name>
    <dbReference type="NCBI Taxonomy" id="1494078"/>
    <lineage>
        <taxon>Bacteria</taxon>
        <taxon>Pseudomonadati</taxon>
        <taxon>Pseudomonadota</taxon>
        <taxon>Gammaproteobacteria</taxon>
        <taxon>Pseudomonadales</taxon>
        <taxon>Marinobacteraceae</taxon>
        <taxon>Marinobacter</taxon>
    </lineage>
</organism>
<evidence type="ECO:0000313" key="3">
    <source>
        <dbReference type="Proteomes" id="UP001596506"/>
    </source>
</evidence>
<sequence length="208" mass="23506">MQGWSVWAAAAIISIASVQLSAQEIDMTECLSIDDSAQRKECFSRVYSTPAPKPPTLPSGWSETRAFDEMRGRKSFYVLTANIPPMWPMQFPYHDTTMKLAIGCSSNHEWAYFVFSTSPNMLGADLRDEYSEIQAQVLWSGDIITHGFTQDHGSRFLMFDDSAEVIRRLETNPTMIAEFSWYGEGRVQFAVKLTGGSDAIKYVRSKCR</sequence>
<keyword evidence="1" id="KW-0732">Signal</keyword>
<gene>
    <name evidence="2" type="ORF">ACFQQA_15215</name>
</gene>
<feature type="signal peptide" evidence="1">
    <location>
        <begin position="1"/>
        <end position="22"/>
    </location>
</feature>
<protein>
    <submittedName>
        <fullName evidence="2">Uncharacterized protein</fullName>
    </submittedName>
</protein>
<comment type="caution">
    <text evidence="2">The sequence shown here is derived from an EMBL/GenBank/DDBJ whole genome shotgun (WGS) entry which is preliminary data.</text>
</comment>
<accession>A0ABW2IZ05</accession>
<proteinExistence type="predicted"/>
<reference evidence="3" key="1">
    <citation type="journal article" date="2019" name="Int. J. Syst. Evol. Microbiol.">
        <title>The Global Catalogue of Microorganisms (GCM) 10K type strain sequencing project: providing services to taxonomists for standard genome sequencing and annotation.</title>
        <authorList>
            <consortium name="The Broad Institute Genomics Platform"/>
            <consortium name="The Broad Institute Genome Sequencing Center for Infectious Disease"/>
            <person name="Wu L."/>
            <person name="Ma J."/>
        </authorList>
    </citation>
    <scope>NUCLEOTIDE SEQUENCE [LARGE SCALE GENOMIC DNA]</scope>
    <source>
        <strain evidence="3">CCUG 60559</strain>
    </source>
</reference>
<name>A0ABW2IZ05_9GAMM</name>
<feature type="chain" id="PRO_5047186614" evidence="1">
    <location>
        <begin position="23"/>
        <end position="208"/>
    </location>
</feature>
<dbReference type="RefSeq" id="WP_100689422.1">
    <property type="nucleotide sequence ID" value="NZ_JBHTBD010000007.1"/>
</dbReference>
<dbReference type="EMBL" id="JBHTBD010000007">
    <property type="protein sequence ID" value="MFC7296071.1"/>
    <property type="molecule type" value="Genomic_DNA"/>
</dbReference>
<evidence type="ECO:0000256" key="1">
    <source>
        <dbReference type="SAM" id="SignalP"/>
    </source>
</evidence>
<dbReference type="Proteomes" id="UP001596506">
    <property type="component" value="Unassembled WGS sequence"/>
</dbReference>